<dbReference type="GO" id="GO:0003700">
    <property type="term" value="F:DNA-binding transcription factor activity"/>
    <property type="evidence" value="ECO:0007669"/>
    <property type="project" value="InterPro"/>
</dbReference>
<dbReference type="InterPro" id="IPR018060">
    <property type="entry name" value="HTH_AraC"/>
</dbReference>
<dbReference type="PANTHER" id="PTHR43280">
    <property type="entry name" value="ARAC-FAMILY TRANSCRIPTIONAL REGULATOR"/>
    <property type="match status" value="1"/>
</dbReference>
<dbReference type="SMART" id="SM00342">
    <property type="entry name" value="HTH_ARAC"/>
    <property type="match status" value="1"/>
</dbReference>
<keyword evidence="2" id="KW-0238">DNA-binding</keyword>
<name>A0A9D1ZXF8_9FIRM</name>
<evidence type="ECO:0000256" key="3">
    <source>
        <dbReference type="ARBA" id="ARBA00023163"/>
    </source>
</evidence>
<evidence type="ECO:0000313" key="5">
    <source>
        <dbReference type="EMBL" id="HIY97258.1"/>
    </source>
</evidence>
<reference evidence="5" key="1">
    <citation type="journal article" date="2021" name="PeerJ">
        <title>Extensive microbial diversity within the chicken gut microbiome revealed by metagenomics and culture.</title>
        <authorList>
            <person name="Gilroy R."/>
            <person name="Ravi A."/>
            <person name="Getino M."/>
            <person name="Pursley I."/>
            <person name="Horton D.L."/>
            <person name="Alikhan N.F."/>
            <person name="Baker D."/>
            <person name="Gharbi K."/>
            <person name="Hall N."/>
            <person name="Watson M."/>
            <person name="Adriaenssens E.M."/>
            <person name="Foster-Nyarko E."/>
            <person name="Jarju S."/>
            <person name="Secka A."/>
            <person name="Antonio M."/>
            <person name="Oren A."/>
            <person name="Chaudhuri R.R."/>
            <person name="La Ragione R."/>
            <person name="Hildebrand F."/>
            <person name="Pallen M.J."/>
        </authorList>
    </citation>
    <scope>NUCLEOTIDE SEQUENCE</scope>
    <source>
        <strain evidence="5">1345</strain>
    </source>
</reference>
<feature type="domain" description="HTH araC/xylS-type" evidence="4">
    <location>
        <begin position="297"/>
        <end position="395"/>
    </location>
</feature>
<dbReference type="SUPFAM" id="SSF46689">
    <property type="entry name" value="Homeodomain-like"/>
    <property type="match status" value="2"/>
</dbReference>
<dbReference type="Proteomes" id="UP000886750">
    <property type="component" value="Unassembled WGS sequence"/>
</dbReference>
<dbReference type="EMBL" id="DXCQ01000056">
    <property type="protein sequence ID" value="HIY97258.1"/>
    <property type="molecule type" value="Genomic_DNA"/>
</dbReference>
<dbReference type="PANTHER" id="PTHR43280:SF28">
    <property type="entry name" value="HTH-TYPE TRANSCRIPTIONAL ACTIVATOR RHAS"/>
    <property type="match status" value="1"/>
</dbReference>
<accession>A0A9D1ZXF8</accession>
<protein>
    <submittedName>
        <fullName evidence="5">AraC family transcriptional regulator</fullName>
    </submittedName>
</protein>
<reference evidence="5" key="2">
    <citation type="submission" date="2021-04" db="EMBL/GenBank/DDBJ databases">
        <authorList>
            <person name="Gilroy R."/>
        </authorList>
    </citation>
    <scope>NUCLEOTIDE SEQUENCE</scope>
    <source>
        <strain evidence="5">1345</strain>
    </source>
</reference>
<dbReference type="Pfam" id="PF12833">
    <property type="entry name" value="HTH_18"/>
    <property type="match status" value="1"/>
</dbReference>
<dbReference type="AlphaFoldDB" id="A0A9D1ZXF8"/>
<dbReference type="Gene3D" id="1.10.10.60">
    <property type="entry name" value="Homeodomain-like"/>
    <property type="match status" value="1"/>
</dbReference>
<keyword evidence="1" id="KW-0805">Transcription regulation</keyword>
<dbReference type="PROSITE" id="PS01124">
    <property type="entry name" value="HTH_ARAC_FAMILY_2"/>
    <property type="match status" value="1"/>
</dbReference>
<proteinExistence type="predicted"/>
<dbReference type="GO" id="GO:0043565">
    <property type="term" value="F:sequence-specific DNA binding"/>
    <property type="evidence" value="ECO:0007669"/>
    <property type="project" value="InterPro"/>
</dbReference>
<comment type="caution">
    <text evidence="5">The sequence shown here is derived from an EMBL/GenBank/DDBJ whole genome shotgun (WGS) entry which is preliminary data.</text>
</comment>
<sequence length="399" mass="45769">MTTEEIYKTCKLLHATHYLPIACFEKDDAPERLFCSYAGYGTVFSAMAKKAMEDETVSLVSGRAGLYGVIRVLKNGLLIVTGPFVNRHIDDELLDILLHDYQIAWEEREALKQFLLSLPRHSLNRFLNFLALLHYLFNREELSVTDYFRNAFPALQSEIGAKHSEEILKEADFSHGTYGFERQLLSYVSAGDVAGIHAFFDSVARSTPMTEGKVADDTLRQSKNIFIGFIALVGKVGAIRGNLDIEQTYQLIDLYTQECERCISVSQVNQLRYSAIMDFTHRVAEQKHPEAYSDEVYKALQFIKTHTNQQISVPDVLEHVKKSRSTFMEQFKKETGETIGRYIMKAKLQEAKLLLAYSNRSLPAISNFLFFSSQSHFQSLFKKEFGVTPLEYRRKHYKE</sequence>
<dbReference type="InterPro" id="IPR009057">
    <property type="entry name" value="Homeodomain-like_sf"/>
</dbReference>
<organism evidence="5 6">
    <name type="scientific">Candidatus Borkfalkia excrementigallinarum</name>
    <dbReference type="NCBI Taxonomy" id="2838506"/>
    <lineage>
        <taxon>Bacteria</taxon>
        <taxon>Bacillati</taxon>
        <taxon>Bacillota</taxon>
        <taxon>Clostridia</taxon>
        <taxon>Christensenellales</taxon>
        <taxon>Christensenellaceae</taxon>
        <taxon>Candidatus Borkfalkia</taxon>
    </lineage>
</organism>
<evidence type="ECO:0000256" key="2">
    <source>
        <dbReference type="ARBA" id="ARBA00023125"/>
    </source>
</evidence>
<evidence type="ECO:0000259" key="4">
    <source>
        <dbReference type="PROSITE" id="PS01124"/>
    </source>
</evidence>
<gene>
    <name evidence="5" type="ORF">H9729_06170</name>
</gene>
<evidence type="ECO:0000313" key="6">
    <source>
        <dbReference type="Proteomes" id="UP000886750"/>
    </source>
</evidence>
<evidence type="ECO:0000256" key="1">
    <source>
        <dbReference type="ARBA" id="ARBA00023015"/>
    </source>
</evidence>
<keyword evidence="3" id="KW-0804">Transcription</keyword>